<dbReference type="GO" id="GO:0070062">
    <property type="term" value="C:extracellular exosome"/>
    <property type="evidence" value="ECO:0007669"/>
    <property type="project" value="TreeGrafter"/>
</dbReference>
<evidence type="ECO:0000256" key="8">
    <source>
        <dbReference type="ARBA" id="ARBA00022968"/>
    </source>
</evidence>
<dbReference type="GO" id="GO:0001540">
    <property type="term" value="F:amyloid-beta binding"/>
    <property type="evidence" value="ECO:0007669"/>
    <property type="project" value="TreeGrafter"/>
</dbReference>
<dbReference type="Pfam" id="PF04089">
    <property type="entry name" value="BRICHOS"/>
    <property type="match status" value="1"/>
</dbReference>
<keyword evidence="13" id="KW-0325">Glycoprotein</keyword>
<comment type="subcellular location">
    <subcellularLocation>
        <location evidence="2">Cell membrane</location>
        <topology evidence="2">Single-pass type II membrane protein</topology>
    </subcellularLocation>
    <subcellularLocation>
        <location evidence="3">Endosome membrane</location>
        <topology evidence="3">Single-pass type II membrane protein</topology>
    </subcellularLocation>
    <subcellularLocation>
        <location evidence="1">Golgi apparatus membrane</location>
        <topology evidence="1">Single-pass type II membrane protein</topology>
    </subcellularLocation>
    <subcellularLocation>
        <location evidence="14">Membrane</location>
        <topology evidence="14">Single-pass type II membrane protein</topology>
    </subcellularLocation>
</comment>
<keyword evidence="16" id="KW-1185">Reference proteome</keyword>
<dbReference type="CTD" id="9445"/>
<evidence type="ECO:0000256" key="11">
    <source>
        <dbReference type="ARBA" id="ARBA00023136"/>
    </source>
</evidence>
<evidence type="ECO:0000313" key="17">
    <source>
        <dbReference type="RefSeq" id="XP_054844409.1"/>
    </source>
</evidence>
<evidence type="ECO:0000256" key="7">
    <source>
        <dbReference type="ARBA" id="ARBA00022753"/>
    </source>
</evidence>
<sequence>MVKVSFNSALAQKEAGKKEDEEGKEGGGLGQVLIVPADGQDPELVVPVRQRRACCWCWCMCFGLAFMLAVVILGGAYLYKYFSHQENGVYFCGIKYIEDGLALTEPDVGAPAPRYQIIEENIRILEEEDVEFISVPIPEFADSDPADIVHDFQRRLTAYLDLSLDKCYVIPLNTSVVMPPKNFLELLINIKAGTYLPQSYLIHEQMIVTDRIENVDQLGFFIDRLCRDKETYKLQRKETLRGIHKREVSNCRKIRHFENRFAVQTLICEQ</sequence>
<feature type="domain" description="BRICHOS" evidence="15">
    <location>
        <begin position="140"/>
        <end position="234"/>
    </location>
</feature>
<dbReference type="PROSITE" id="PS50869">
    <property type="entry name" value="BRICHOS"/>
    <property type="match status" value="1"/>
</dbReference>
<dbReference type="Proteomes" id="UP001190640">
    <property type="component" value="Chromosome 1"/>
</dbReference>
<evidence type="ECO:0000256" key="1">
    <source>
        <dbReference type="ARBA" id="ARBA00004323"/>
    </source>
</evidence>
<dbReference type="RefSeq" id="XP_054844409.1">
    <property type="nucleotide sequence ID" value="XM_054988434.1"/>
</dbReference>
<name>A0AA97JWK7_EUBMA</name>
<evidence type="ECO:0000256" key="4">
    <source>
        <dbReference type="ARBA" id="ARBA00006794"/>
    </source>
</evidence>
<dbReference type="GO" id="GO:0042985">
    <property type="term" value="P:negative regulation of amyloid precursor protein biosynthetic process"/>
    <property type="evidence" value="ECO:0007669"/>
    <property type="project" value="TreeGrafter"/>
</dbReference>
<proteinExistence type="inferred from homology"/>
<keyword evidence="6 14" id="KW-0812">Transmembrane</keyword>
<evidence type="ECO:0000256" key="12">
    <source>
        <dbReference type="ARBA" id="ARBA00023157"/>
    </source>
</evidence>
<dbReference type="GeneID" id="129335677"/>
<evidence type="ECO:0000256" key="2">
    <source>
        <dbReference type="ARBA" id="ARBA00004401"/>
    </source>
</evidence>
<protein>
    <recommendedName>
        <fullName evidence="14">Integral membrane protein 2</fullName>
    </recommendedName>
</protein>
<evidence type="ECO:0000256" key="5">
    <source>
        <dbReference type="ARBA" id="ARBA00022475"/>
    </source>
</evidence>
<dbReference type="GO" id="GO:0010008">
    <property type="term" value="C:endosome membrane"/>
    <property type="evidence" value="ECO:0007669"/>
    <property type="project" value="UniProtKB-SubCell"/>
</dbReference>
<keyword evidence="5 14" id="KW-1003">Cell membrane</keyword>
<keyword evidence="9 14" id="KW-1133">Transmembrane helix</keyword>
<evidence type="ECO:0000256" key="13">
    <source>
        <dbReference type="ARBA" id="ARBA00023180"/>
    </source>
</evidence>
<dbReference type="InterPro" id="IPR040145">
    <property type="entry name" value="ITM2"/>
</dbReference>
<evidence type="ECO:0000313" key="16">
    <source>
        <dbReference type="Proteomes" id="UP001190640"/>
    </source>
</evidence>
<dbReference type="KEGG" id="emc:129335677"/>
<evidence type="ECO:0000256" key="14">
    <source>
        <dbReference type="RuleBase" id="RU367061"/>
    </source>
</evidence>
<evidence type="ECO:0000259" key="15">
    <source>
        <dbReference type="PROSITE" id="PS50869"/>
    </source>
</evidence>
<keyword evidence="10" id="KW-0333">Golgi apparatus</keyword>
<evidence type="ECO:0000256" key="9">
    <source>
        <dbReference type="ARBA" id="ARBA00022989"/>
    </source>
</evidence>
<evidence type="ECO:0000256" key="3">
    <source>
        <dbReference type="ARBA" id="ARBA00004639"/>
    </source>
</evidence>
<evidence type="ECO:0000256" key="6">
    <source>
        <dbReference type="ARBA" id="ARBA00022692"/>
    </source>
</evidence>
<dbReference type="GO" id="GO:0005886">
    <property type="term" value="C:plasma membrane"/>
    <property type="evidence" value="ECO:0007669"/>
    <property type="project" value="UniProtKB-SubCell"/>
</dbReference>
<gene>
    <name evidence="17" type="primary">ITM2B</name>
</gene>
<feature type="transmembrane region" description="Helical" evidence="14">
    <location>
        <begin position="55"/>
        <end position="79"/>
    </location>
</feature>
<dbReference type="AlphaFoldDB" id="A0AA97JWK7"/>
<evidence type="ECO:0000256" key="10">
    <source>
        <dbReference type="ARBA" id="ARBA00023034"/>
    </source>
</evidence>
<keyword evidence="8 14" id="KW-0735">Signal-anchor</keyword>
<keyword evidence="12" id="KW-1015">Disulfide bond</keyword>
<keyword evidence="7" id="KW-0967">Endosome</keyword>
<dbReference type="PANTHER" id="PTHR10962:SF4">
    <property type="entry name" value="INTEGRAL MEMBRANE PROTEIN 2B"/>
    <property type="match status" value="1"/>
</dbReference>
<dbReference type="PANTHER" id="PTHR10962">
    <property type="entry name" value="INTEGRAL TRANSMEMBRANE PROTEIN 2"/>
    <property type="match status" value="1"/>
</dbReference>
<reference evidence="17" key="1">
    <citation type="submission" date="2025-08" db="UniProtKB">
        <authorList>
            <consortium name="RefSeq"/>
        </authorList>
    </citation>
    <scope>IDENTIFICATION</scope>
    <source>
        <tissue evidence="17">Blood</tissue>
    </source>
</reference>
<comment type="similarity">
    <text evidence="4 14">Belongs to the ITM2 family.</text>
</comment>
<keyword evidence="11 14" id="KW-0472">Membrane</keyword>
<accession>A0AA97JWK7</accession>
<dbReference type="InterPro" id="IPR007084">
    <property type="entry name" value="BRICHOS_dom"/>
</dbReference>
<organism evidence="16 17">
    <name type="scientific">Eublepharis macularius</name>
    <name type="common">Leopard gecko</name>
    <name type="synonym">Cyrtodactylus macularius</name>
    <dbReference type="NCBI Taxonomy" id="481883"/>
    <lineage>
        <taxon>Eukaryota</taxon>
        <taxon>Metazoa</taxon>
        <taxon>Chordata</taxon>
        <taxon>Craniata</taxon>
        <taxon>Vertebrata</taxon>
        <taxon>Euteleostomi</taxon>
        <taxon>Lepidosauria</taxon>
        <taxon>Squamata</taxon>
        <taxon>Bifurcata</taxon>
        <taxon>Gekkota</taxon>
        <taxon>Eublepharidae</taxon>
        <taxon>Eublepharinae</taxon>
        <taxon>Eublepharis</taxon>
    </lineage>
</organism>
<dbReference type="GO" id="GO:0000139">
    <property type="term" value="C:Golgi membrane"/>
    <property type="evidence" value="ECO:0007669"/>
    <property type="project" value="UniProtKB-SubCell"/>
</dbReference>
<dbReference type="SMART" id="SM01039">
    <property type="entry name" value="BRICHOS"/>
    <property type="match status" value="1"/>
</dbReference>